<dbReference type="AlphaFoldDB" id="A0A6C0BMT1"/>
<dbReference type="EMBL" id="MN739195">
    <property type="protein sequence ID" value="QHS93051.1"/>
    <property type="molecule type" value="Genomic_DNA"/>
</dbReference>
<reference evidence="1" key="1">
    <citation type="journal article" date="2020" name="Nature">
        <title>Giant virus diversity and host interactions through global metagenomics.</title>
        <authorList>
            <person name="Schulz F."/>
            <person name="Roux S."/>
            <person name="Paez-Espino D."/>
            <person name="Jungbluth S."/>
            <person name="Walsh D.A."/>
            <person name="Denef V.J."/>
            <person name="McMahon K.D."/>
            <person name="Konstantinidis K.T."/>
            <person name="Eloe-Fadrosh E.A."/>
            <person name="Kyrpides N.C."/>
            <person name="Woyke T."/>
        </authorList>
    </citation>
    <scope>NUCLEOTIDE SEQUENCE</scope>
    <source>
        <strain evidence="1">GVMAG-M-3300017651-5</strain>
    </source>
</reference>
<name>A0A6C0BMT1_9ZZZZ</name>
<protein>
    <submittedName>
        <fullName evidence="1">Uncharacterized protein</fullName>
    </submittedName>
</protein>
<sequence length="321" mass="37392">MSALSIITATTTSISLEESLQEMMSREYIPTEEEFRAICTSGLENHLTDEVCQYIVTEMCDNQLIEILDVHKFMTEADIDSDIITQTMRTILNHWEMDTDQIVECSDEYYILNLFDNIPVEEIISKLSGLAVMEMIMNPEGLKLIKGSSDSVLKTISEHIDIFDSYRLPPQISLDLLELGIDVEVWGIFHFNHYDDDFYSVDDLTRVHPKVGLDLIEHFSIYENCTVQAYHYSVACALKGLCDEDELIEACKGYLRKYVEIERESRTDLGDYTEDDMRKMIDTMRSNLERYLVRSKFWLVESEFQNRLRDELLKELDTIIM</sequence>
<accession>A0A6C0BMT1</accession>
<organism evidence="1">
    <name type="scientific">viral metagenome</name>
    <dbReference type="NCBI Taxonomy" id="1070528"/>
    <lineage>
        <taxon>unclassified sequences</taxon>
        <taxon>metagenomes</taxon>
        <taxon>organismal metagenomes</taxon>
    </lineage>
</organism>
<evidence type="ECO:0000313" key="1">
    <source>
        <dbReference type="EMBL" id="QHS93051.1"/>
    </source>
</evidence>
<proteinExistence type="predicted"/>